<dbReference type="SUPFAM" id="SSF52218">
    <property type="entry name" value="Flavoproteins"/>
    <property type="match status" value="1"/>
</dbReference>
<protein>
    <submittedName>
        <fullName evidence="2">FprA family A-type flavoprotein</fullName>
    </submittedName>
</protein>
<dbReference type="Pfam" id="PF19583">
    <property type="entry name" value="ODP"/>
    <property type="match status" value="1"/>
</dbReference>
<dbReference type="GO" id="GO:0010181">
    <property type="term" value="F:FMN binding"/>
    <property type="evidence" value="ECO:0007669"/>
    <property type="project" value="InterPro"/>
</dbReference>
<dbReference type="PANTHER" id="PTHR43717:SF1">
    <property type="entry name" value="ANAEROBIC NITRIC OXIDE REDUCTASE FLAVORUBREDOXIN"/>
    <property type="match status" value="1"/>
</dbReference>
<proteinExistence type="predicted"/>
<sequence length="404" mass="45756">MPRVCVDKVVEDLYILRVDDDETRYFEALWSIPEGITYNSYVLLTSEGAVVFDAWKHTYADLYVEALRRVADLRDVRYIVTHHTEPDHSGSLPKLLEVTGNVPTVLGHPIAKQLISAFYGVEPRFRAVKDLEEIVVGGKKLRFIYIPWLHWPDTIATYIADYGVLLTCDAFGGFGLPKTLYDDDEAVVEWYKPFVRKYVVDVVGHYREYIVKNIEKIRSLNIDVKIVAPAHGLVWRRNPKEVIDLYYDIGSAKPSEGKVLVVYSSMYGIQEKSMSIVVEGLRARGFKTVIHRFTDREHASLGDVLADAIDAEAIVIGISTYDAAPFALVELMIKLLVEKVNAEKPVLIINTFGWSKLSEDTTKNLFSSSRFRGVDIVSVRGAPQRSDVERIKQGVEKLVNSIRK</sequence>
<feature type="domain" description="Flavodoxin-like" evidence="1">
    <location>
        <begin position="259"/>
        <end position="404"/>
    </location>
</feature>
<dbReference type="AlphaFoldDB" id="A0A7J2U1T9"/>
<dbReference type="SUPFAM" id="SSF56281">
    <property type="entry name" value="Metallo-hydrolase/oxidoreductase"/>
    <property type="match status" value="1"/>
</dbReference>
<dbReference type="PIRSF" id="PIRSF005243">
    <property type="entry name" value="ROO"/>
    <property type="match status" value="1"/>
</dbReference>
<dbReference type="InterPro" id="IPR045761">
    <property type="entry name" value="ODP_dom"/>
</dbReference>
<dbReference type="InterPro" id="IPR008254">
    <property type="entry name" value="Flavodoxin/NO_synth"/>
</dbReference>
<dbReference type="InterPro" id="IPR001279">
    <property type="entry name" value="Metallo-B-lactamas"/>
</dbReference>
<reference evidence="2" key="1">
    <citation type="journal article" date="2020" name="mSystems">
        <title>Genome- and Community-Level Interaction Insights into Carbon Utilization and Element Cycling Functions of Hydrothermarchaeota in Hydrothermal Sediment.</title>
        <authorList>
            <person name="Zhou Z."/>
            <person name="Liu Y."/>
            <person name="Xu W."/>
            <person name="Pan J."/>
            <person name="Luo Z.H."/>
            <person name="Li M."/>
        </authorList>
    </citation>
    <scope>NUCLEOTIDE SEQUENCE [LARGE SCALE GENOMIC DNA]</scope>
    <source>
        <strain evidence="2">SpSt-125</strain>
    </source>
</reference>
<dbReference type="Gene3D" id="3.60.15.10">
    <property type="entry name" value="Ribonuclease Z/Hydroxyacylglutathione hydrolase-like"/>
    <property type="match status" value="1"/>
</dbReference>
<name>A0A7J2U1T9_9CREN</name>
<dbReference type="InterPro" id="IPR036866">
    <property type="entry name" value="RibonucZ/Hydroxyglut_hydro"/>
</dbReference>
<dbReference type="GO" id="GO:0046872">
    <property type="term" value="F:metal ion binding"/>
    <property type="evidence" value="ECO:0007669"/>
    <property type="project" value="InterPro"/>
</dbReference>
<dbReference type="CDD" id="cd07709">
    <property type="entry name" value="flavodiiron_proteins_MBL-fold"/>
    <property type="match status" value="1"/>
</dbReference>
<dbReference type="Gene3D" id="3.40.50.360">
    <property type="match status" value="1"/>
</dbReference>
<dbReference type="PANTHER" id="PTHR43717">
    <property type="entry name" value="ANAEROBIC NITRIC OXIDE REDUCTASE FLAVORUBREDOXIN"/>
    <property type="match status" value="1"/>
</dbReference>
<gene>
    <name evidence="2" type="ORF">ENO26_01415</name>
</gene>
<dbReference type="SMART" id="SM00849">
    <property type="entry name" value="Lactamase_B"/>
    <property type="match status" value="1"/>
</dbReference>
<dbReference type="InterPro" id="IPR029039">
    <property type="entry name" value="Flavoprotein-like_sf"/>
</dbReference>
<dbReference type="PROSITE" id="PS50902">
    <property type="entry name" value="FLAVODOXIN_LIKE"/>
    <property type="match status" value="1"/>
</dbReference>
<dbReference type="InterPro" id="IPR016440">
    <property type="entry name" value="Rubredoxin-O_OxRdtase"/>
</dbReference>
<evidence type="ECO:0000313" key="2">
    <source>
        <dbReference type="EMBL" id="HEM66223.1"/>
    </source>
</evidence>
<evidence type="ECO:0000259" key="1">
    <source>
        <dbReference type="PROSITE" id="PS50902"/>
    </source>
</evidence>
<accession>A0A7J2U1T9</accession>
<organism evidence="2">
    <name type="scientific">Ignisphaera aggregans</name>
    <dbReference type="NCBI Taxonomy" id="334771"/>
    <lineage>
        <taxon>Archaea</taxon>
        <taxon>Thermoproteota</taxon>
        <taxon>Thermoprotei</taxon>
        <taxon>Desulfurococcales</taxon>
        <taxon>Desulfurococcaceae</taxon>
        <taxon>Ignisphaera</taxon>
    </lineage>
</organism>
<dbReference type="GO" id="GO:0016491">
    <property type="term" value="F:oxidoreductase activity"/>
    <property type="evidence" value="ECO:0007669"/>
    <property type="project" value="InterPro"/>
</dbReference>
<comment type="caution">
    <text evidence="2">The sequence shown here is derived from an EMBL/GenBank/DDBJ whole genome shotgun (WGS) entry which is preliminary data.</text>
</comment>
<dbReference type="GO" id="GO:0009055">
    <property type="term" value="F:electron transfer activity"/>
    <property type="evidence" value="ECO:0007669"/>
    <property type="project" value="InterPro"/>
</dbReference>
<dbReference type="EMBL" id="DSEU01000005">
    <property type="protein sequence ID" value="HEM66223.1"/>
    <property type="molecule type" value="Genomic_DNA"/>
</dbReference>